<gene>
    <name evidence="1" type="ORF">SDC9_92393</name>
</gene>
<reference evidence="1" key="1">
    <citation type="submission" date="2019-08" db="EMBL/GenBank/DDBJ databases">
        <authorList>
            <person name="Kucharzyk K."/>
            <person name="Murdoch R.W."/>
            <person name="Higgins S."/>
            <person name="Loffler F."/>
        </authorList>
    </citation>
    <scope>NUCLEOTIDE SEQUENCE</scope>
</reference>
<dbReference type="AlphaFoldDB" id="A0A644ZY13"/>
<accession>A0A644ZY13</accession>
<protein>
    <submittedName>
        <fullName evidence="1">Uncharacterized protein</fullName>
    </submittedName>
</protein>
<organism evidence="1">
    <name type="scientific">bioreactor metagenome</name>
    <dbReference type="NCBI Taxonomy" id="1076179"/>
    <lineage>
        <taxon>unclassified sequences</taxon>
        <taxon>metagenomes</taxon>
        <taxon>ecological metagenomes</taxon>
    </lineage>
</organism>
<proteinExistence type="predicted"/>
<sequence length="74" mass="8209">MIVRYEVNRHPVACDLCGFPIRAGKTYRILTEEHTGKSYCEHIRCPGAPTAAVCDPRPVPPRIQTASNHAFSMA</sequence>
<dbReference type="EMBL" id="VSSQ01010981">
    <property type="protein sequence ID" value="MPM45702.1"/>
    <property type="molecule type" value="Genomic_DNA"/>
</dbReference>
<evidence type="ECO:0000313" key="1">
    <source>
        <dbReference type="EMBL" id="MPM45702.1"/>
    </source>
</evidence>
<name>A0A644ZY13_9ZZZZ</name>
<comment type="caution">
    <text evidence="1">The sequence shown here is derived from an EMBL/GenBank/DDBJ whole genome shotgun (WGS) entry which is preliminary data.</text>
</comment>